<dbReference type="EMBL" id="KB632267">
    <property type="protein sequence ID" value="ERL91029.1"/>
    <property type="molecule type" value="Genomic_DNA"/>
</dbReference>
<evidence type="ECO:0000313" key="4">
    <source>
        <dbReference type="EMBL" id="ERL91029.1"/>
    </source>
</evidence>
<organism evidence="3">
    <name type="scientific">Dendroctonus ponderosae</name>
    <name type="common">Mountain pine beetle</name>
    <dbReference type="NCBI Taxonomy" id="77166"/>
    <lineage>
        <taxon>Eukaryota</taxon>
        <taxon>Metazoa</taxon>
        <taxon>Ecdysozoa</taxon>
        <taxon>Arthropoda</taxon>
        <taxon>Hexapoda</taxon>
        <taxon>Insecta</taxon>
        <taxon>Pterygota</taxon>
        <taxon>Neoptera</taxon>
        <taxon>Endopterygota</taxon>
        <taxon>Coleoptera</taxon>
        <taxon>Polyphaga</taxon>
        <taxon>Cucujiformia</taxon>
        <taxon>Curculionidae</taxon>
        <taxon>Scolytinae</taxon>
        <taxon>Dendroctonus</taxon>
    </lineage>
</organism>
<feature type="region of interest" description="Disordered" evidence="1">
    <location>
        <begin position="93"/>
        <end position="125"/>
    </location>
</feature>
<feature type="compositionally biased region" description="Low complexity" evidence="1">
    <location>
        <begin position="60"/>
        <end position="71"/>
    </location>
</feature>
<keyword evidence="2" id="KW-0732">Signal</keyword>
<feature type="non-terminal residue" evidence="3">
    <location>
        <position position="1"/>
    </location>
</feature>
<dbReference type="Proteomes" id="UP000030742">
    <property type="component" value="Unassembled WGS sequence"/>
</dbReference>
<accession>N6U7I3</accession>
<sequence>MPVPLILPVCIFHLLRAFDMNNWNTKSIGTDKLFEIESRTSTRGQSLSGLEDRPPGEEFPSSSPISTTTTPGSWWLWNPPCFGRFRSWGQATGAAPISGSGDQQLSESQQPITTVTTPIRSAKMM</sequence>
<feature type="region of interest" description="Disordered" evidence="1">
    <location>
        <begin position="39"/>
        <end position="72"/>
    </location>
</feature>
<protein>
    <submittedName>
        <fullName evidence="3">Uncharacterized protein</fullName>
    </submittedName>
</protein>
<dbReference type="AlphaFoldDB" id="N6U7I3"/>
<feature type="compositionally biased region" description="Polar residues" evidence="1">
    <location>
        <begin position="100"/>
        <end position="119"/>
    </location>
</feature>
<feature type="signal peptide" evidence="2">
    <location>
        <begin position="1"/>
        <end position="17"/>
    </location>
</feature>
<name>N6U7I3_DENPD</name>
<evidence type="ECO:0000313" key="3">
    <source>
        <dbReference type="EMBL" id="ENN76581.1"/>
    </source>
</evidence>
<evidence type="ECO:0000256" key="2">
    <source>
        <dbReference type="SAM" id="SignalP"/>
    </source>
</evidence>
<proteinExistence type="predicted"/>
<evidence type="ECO:0000313" key="5">
    <source>
        <dbReference type="Proteomes" id="UP000030742"/>
    </source>
</evidence>
<gene>
    <name evidence="4" type="ORF">D910_08371</name>
    <name evidence="3" type="ORF">YQE_07030</name>
</gene>
<reference evidence="3 5" key="1">
    <citation type="journal article" date="2013" name="Genome Biol.">
        <title>Draft genome of the mountain pine beetle, Dendroctonus ponderosae Hopkins, a major forest pest.</title>
        <authorList>
            <person name="Keeling C.I."/>
            <person name="Yuen M.M."/>
            <person name="Liao N.Y."/>
            <person name="Docking T.R."/>
            <person name="Chan S.K."/>
            <person name="Taylor G.A."/>
            <person name="Palmquist D.L."/>
            <person name="Jackman S.D."/>
            <person name="Nguyen A."/>
            <person name="Li M."/>
            <person name="Henderson H."/>
            <person name="Janes J.K."/>
            <person name="Zhao Y."/>
            <person name="Pandoh P."/>
            <person name="Moore R."/>
            <person name="Sperling F.A."/>
            <person name="Huber D.P."/>
            <person name="Birol I."/>
            <person name="Jones S.J."/>
            <person name="Bohlmann J."/>
        </authorList>
    </citation>
    <scope>NUCLEOTIDE SEQUENCE</scope>
</reference>
<feature type="chain" id="PRO_5009707889" evidence="2">
    <location>
        <begin position="18"/>
        <end position="125"/>
    </location>
</feature>
<dbReference type="HOGENOM" id="CLU_1994924_0_0_1"/>
<evidence type="ECO:0000256" key="1">
    <source>
        <dbReference type="SAM" id="MobiDB-lite"/>
    </source>
</evidence>
<dbReference type="EMBL" id="KB740975">
    <property type="protein sequence ID" value="ENN76581.1"/>
    <property type="molecule type" value="Genomic_DNA"/>
</dbReference>